<reference evidence="2" key="1">
    <citation type="submission" date="2018-08" db="EMBL/GenBank/DDBJ databases">
        <title>Identification of Burkholderia cepacia strains that express a Burkholderia pseudomallei-like capsular polysaccharide.</title>
        <authorList>
            <person name="Burtnick M.N."/>
            <person name="Vongsouvath M."/>
            <person name="Newton P."/>
            <person name="Wuthiekanun V."/>
            <person name="Limmathurotsakul D."/>
            <person name="Brett P.J."/>
            <person name="Chantratita N."/>
            <person name="Dance D.A."/>
        </authorList>
    </citation>
    <scope>NUCLEOTIDE SEQUENCE</scope>
    <source>
        <strain evidence="2">SBXCC001</strain>
    </source>
</reference>
<dbReference type="PROSITE" id="PS51257">
    <property type="entry name" value="PROKAR_LIPOPROTEIN"/>
    <property type="match status" value="1"/>
</dbReference>
<dbReference type="EMBL" id="QXCT01000001">
    <property type="protein sequence ID" value="MDW9251945.1"/>
    <property type="molecule type" value="Genomic_DNA"/>
</dbReference>
<gene>
    <name evidence="2" type="ORF">C7S16_6442</name>
</gene>
<dbReference type="PANTHER" id="PTHR43581:SF4">
    <property type="entry name" value="ATP_GTP PHOSPHATASE"/>
    <property type="match status" value="1"/>
</dbReference>
<dbReference type="InterPro" id="IPR027417">
    <property type="entry name" value="P-loop_NTPase"/>
</dbReference>
<evidence type="ECO:0000313" key="3">
    <source>
        <dbReference type="Proteomes" id="UP001272137"/>
    </source>
</evidence>
<feature type="domain" description="Endonuclease GajA/Old nuclease/RecF-like AAA" evidence="1">
    <location>
        <begin position="198"/>
        <end position="401"/>
    </location>
</feature>
<dbReference type="InterPro" id="IPR041685">
    <property type="entry name" value="AAA_GajA/Old/RecF-like"/>
</dbReference>
<name>A0AAW9CMS0_BURTH</name>
<dbReference type="Gene3D" id="3.40.50.300">
    <property type="entry name" value="P-loop containing nucleotide triphosphate hydrolases"/>
    <property type="match status" value="1"/>
</dbReference>
<sequence length="608" mass="68575">MSATIRSSVAVAALALMASACSCRRRIFVSIASKVSMGSSQENDFDALCHESKLGATIVRHAFGTERSKRPRRPKMRISSVSAKNFRSLKEVDLLAGTFNILVGQNNHGKTNLLEALAWFYTGKSEPGALRHVDAEENEEVIVELRFCDVQAGLAHISNEENRTKLSRILEGSDEMRVRRTSSDAKNRYVWHPSKGEWTRQPTGADSAFNNCIPRFEFVEATKSLKDVLAYKNTTPIGQMLSGIVTEVLEQDEAYRAFREKFEALFGSPDSGVRRMLNDLSERVQRHLEKQFPDCRRVDFQVDEPEFDELLKTYTTHLDDGVATTAEEKGDGMQRALMLAVINTHADFRRESALGRSFIFFLDEAELHLHPTAQRQLKSALLSLSSSGDQVFLTTHSSVFIADEHPDQKVFRVEKSDRNTSITPVERNDRQEVVYQLLGGNPADLLLPANFLLVEGPSEEVFFRSVIKRFYPDKPNIQVVAADGDDERQRQYLAAISTVYDPLGHSPIYKSKLSILCDSPNGDEKQRRFAAFKEANAHLERNGQLQVLPVNGLEDYYPADVRRQFENIRRKTRLAEKVAGAITQEQFETLMPVAYAALQRCWANAYVA</sequence>
<dbReference type="PANTHER" id="PTHR43581">
    <property type="entry name" value="ATP/GTP PHOSPHATASE"/>
    <property type="match status" value="1"/>
</dbReference>
<accession>A0AAW9CMS0</accession>
<feature type="domain" description="Endonuclease GajA/Old nuclease/RecF-like AAA" evidence="1">
    <location>
        <begin position="76"/>
        <end position="145"/>
    </location>
</feature>
<protein>
    <submittedName>
        <fullName evidence="2">AAA domain protein</fullName>
    </submittedName>
</protein>
<dbReference type="InterPro" id="IPR051396">
    <property type="entry name" value="Bact_Antivir_Def_Nuclease"/>
</dbReference>
<dbReference type="AlphaFoldDB" id="A0AAW9CMS0"/>
<organism evidence="2 3">
    <name type="scientific">Burkholderia thailandensis</name>
    <dbReference type="NCBI Taxonomy" id="57975"/>
    <lineage>
        <taxon>Bacteria</taxon>
        <taxon>Pseudomonadati</taxon>
        <taxon>Pseudomonadota</taxon>
        <taxon>Betaproteobacteria</taxon>
        <taxon>Burkholderiales</taxon>
        <taxon>Burkholderiaceae</taxon>
        <taxon>Burkholderia</taxon>
        <taxon>pseudomallei group</taxon>
    </lineage>
</organism>
<proteinExistence type="predicted"/>
<dbReference type="Proteomes" id="UP001272137">
    <property type="component" value="Unassembled WGS sequence"/>
</dbReference>
<evidence type="ECO:0000313" key="2">
    <source>
        <dbReference type="EMBL" id="MDW9251945.1"/>
    </source>
</evidence>
<comment type="caution">
    <text evidence="2">The sequence shown here is derived from an EMBL/GenBank/DDBJ whole genome shotgun (WGS) entry which is preliminary data.</text>
</comment>
<dbReference type="SUPFAM" id="SSF52540">
    <property type="entry name" value="P-loop containing nucleoside triphosphate hydrolases"/>
    <property type="match status" value="1"/>
</dbReference>
<dbReference type="Pfam" id="PF13175">
    <property type="entry name" value="AAA_15"/>
    <property type="match status" value="2"/>
</dbReference>
<evidence type="ECO:0000259" key="1">
    <source>
        <dbReference type="Pfam" id="PF13175"/>
    </source>
</evidence>